<evidence type="ECO:0000256" key="1">
    <source>
        <dbReference type="ARBA" id="ARBA00022572"/>
    </source>
</evidence>
<dbReference type="SUPFAM" id="SSF51445">
    <property type="entry name" value="(Trans)glycosidases"/>
    <property type="match status" value="1"/>
</dbReference>
<dbReference type="Pfam" id="PF00051">
    <property type="entry name" value="Kringle"/>
    <property type="match status" value="1"/>
</dbReference>
<evidence type="ECO:0000256" key="2">
    <source>
        <dbReference type="ARBA" id="ARBA00023157"/>
    </source>
</evidence>
<evidence type="ECO:0000259" key="5">
    <source>
        <dbReference type="PROSITE" id="PS50070"/>
    </source>
</evidence>
<dbReference type="OrthoDB" id="41905at2759"/>
<name>A0A8B7P917_HYAAZ</name>
<dbReference type="PROSITE" id="PS50070">
    <property type="entry name" value="KRINGLE_2"/>
    <property type="match status" value="2"/>
</dbReference>
<evidence type="ECO:0000256" key="3">
    <source>
        <dbReference type="PROSITE-ProRule" id="PRU00121"/>
    </source>
</evidence>
<feature type="domain" description="Kringle" evidence="5">
    <location>
        <begin position="514"/>
        <end position="593"/>
    </location>
</feature>
<feature type="chain" id="PRO_5034901834" evidence="4">
    <location>
        <begin position="18"/>
        <end position="887"/>
    </location>
</feature>
<evidence type="ECO:0000313" key="7">
    <source>
        <dbReference type="RefSeq" id="XP_018022538.1"/>
    </source>
</evidence>
<sequence>MWIKGIVILCTLAFSHALIPPTEEPDAFTLQPPYLYEGGARCSVDIGCLTLTNSSSVSGTDGIGQYVGIFNTHSTPLGTRMTTLAKVYDDLDVTVYETSFPDGLEGCSMGDRNGVCTGYPVFNLVNAASNTVFRYVTPGDSMTGWNLYSQGSFWSSYRQFRSGEMGGIAGFIIPDSYSVVMSALQHPMAVNNWLDVNGTSASLHYGVQGLADSIPAGYSISVIAVTGRRESSTSFVSTVLKWGQSVQMKNDVVKIPDYTTEYLGYWTDNGAYYYYNNDHFEDYEKLITSLNHFTITQQIPIRYIQLDSWWYYKGVDNGVKNWTARPDIFPHGIAPVHNATGWPILAHNRYFSSDNVYASQNGGNYPFFIDEENKKAVPLDKHFWDDLFDEARQWGLSVYEQDWLDREYEGVSALHTNITLGDDWLHNMASSAAQRNIAVQYCMSLPREALHGAAEEAVTQIRVSDDYHLATNQWRIGHTSLFAHALGLKPYKDVFWTTELNNNNPFTWCQVFQPTLQGITTNYVGHINVTESGVPCVYWDSIDFRAQYPTYSLPENFCRNPGMLHDRAFCFTNASLDYPEELWTWEYCDVPTCETDCYVREGRYYIGNQSVTENGHNCVDWNGYFGLTGARCRNPDGTEDRPWCFITEDYTAIDFCDNKCPEAEEYSPDLQSAVATLSAGPVGIGDKMENINRSLVFKSCRSDGKLLQPGKPLTAIDMYFLSDSRPNIWTSETTISSKYTFGLIFIAEVSQRYSLSASELNLEKSLSGTTLLWYNYPYIDQLTIYPSNTDIETPKTGGFRNFVILATSPIFEINGDTYAILGEVDKWAHVSSTRITDITIEEQAFLVRIDKYSDESVYMRFYKNGFIFEIACSLNNNLIDVIARTCS</sequence>
<proteinExistence type="predicted"/>
<dbReference type="KEGG" id="hazt:108678590"/>
<dbReference type="Gene3D" id="2.40.20.10">
    <property type="entry name" value="Plasminogen Kringle 4"/>
    <property type="match status" value="2"/>
</dbReference>
<dbReference type="GeneID" id="108678590"/>
<dbReference type="PANTHER" id="PTHR24261">
    <property type="entry name" value="PLASMINOGEN-RELATED"/>
    <property type="match status" value="1"/>
</dbReference>
<keyword evidence="6" id="KW-1185">Reference proteome</keyword>
<dbReference type="SMART" id="SM00130">
    <property type="entry name" value="KR"/>
    <property type="match status" value="2"/>
</dbReference>
<dbReference type="SUPFAM" id="SSF57440">
    <property type="entry name" value="Kringle-like"/>
    <property type="match status" value="2"/>
</dbReference>
<keyword evidence="1 3" id="KW-0420">Kringle</keyword>
<dbReference type="InterPro" id="IPR038178">
    <property type="entry name" value="Kringle_sf"/>
</dbReference>
<feature type="domain" description="Kringle" evidence="5">
    <location>
        <begin position="596"/>
        <end position="663"/>
    </location>
</feature>
<dbReference type="AlphaFoldDB" id="A0A8B7P917"/>
<dbReference type="InterPro" id="IPR050759">
    <property type="entry name" value="Serine_protease_kringle"/>
</dbReference>
<dbReference type="InterPro" id="IPR017853">
    <property type="entry name" value="GH"/>
</dbReference>
<accession>A0A8B7P917</accession>
<dbReference type="PANTHER" id="PTHR24261:SF7">
    <property type="entry name" value="KRINGLE DOMAIN-CONTAINING PROTEIN"/>
    <property type="match status" value="1"/>
</dbReference>
<evidence type="ECO:0000313" key="6">
    <source>
        <dbReference type="Proteomes" id="UP000694843"/>
    </source>
</evidence>
<comment type="caution">
    <text evidence="3">Lacks conserved residue(s) required for the propagation of feature annotation.</text>
</comment>
<keyword evidence="4" id="KW-0732">Signal</keyword>
<gene>
    <name evidence="7" type="primary">LOC108678590</name>
</gene>
<protein>
    <submittedName>
        <fullName evidence="7">Uncharacterized protein LOC108678590</fullName>
    </submittedName>
</protein>
<organism evidence="6 7">
    <name type="scientific">Hyalella azteca</name>
    <name type="common">Amphipod</name>
    <dbReference type="NCBI Taxonomy" id="294128"/>
    <lineage>
        <taxon>Eukaryota</taxon>
        <taxon>Metazoa</taxon>
        <taxon>Ecdysozoa</taxon>
        <taxon>Arthropoda</taxon>
        <taxon>Crustacea</taxon>
        <taxon>Multicrustacea</taxon>
        <taxon>Malacostraca</taxon>
        <taxon>Eumalacostraca</taxon>
        <taxon>Peracarida</taxon>
        <taxon>Amphipoda</taxon>
        <taxon>Senticaudata</taxon>
        <taxon>Talitrida</taxon>
        <taxon>Talitroidea</taxon>
        <taxon>Hyalellidae</taxon>
        <taxon>Hyalella</taxon>
    </lineage>
</organism>
<reference evidence="7" key="1">
    <citation type="submission" date="2025-08" db="UniProtKB">
        <authorList>
            <consortium name="RefSeq"/>
        </authorList>
    </citation>
    <scope>IDENTIFICATION</scope>
    <source>
        <tissue evidence="7">Whole organism</tissue>
    </source>
</reference>
<dbReference type="RefSeq" id="XP_018022538.1">
    <property type="nucleotide sequence ID" value="XM_018167049.2"/>
</dbReference>
<dbReference type="Proteomes" id="UP000694843">
    <property type="component" value="Unplaced"/>
</dbReference>
<evidence type="ECO:0000256" key="4">
    <source>
        <dbReference type="SAM" id="SignalP"/>
    </source>
</evidence>
<dbReference type="InterPro" id="IPR013806">
    <property type="entry name" value="Kringle-like"/>
</dbReference>
<dbReference type="InterPro" id="IPR000001">
    <property type="entry name" value="Kringle"/>
</dbReference>
<feature type="signal peptide" evidence="4">
    <location>
        <begin position="1"/>
        <end position="17"/>
    </location>
</feature>
<keyword evidence="2" id="KW-1015">Disulfide bond</keyword>